<comment type="similarity">
    <text evidence="4 10">Belongs to the inositol monophosphatase superfamily.</text>
</comment>
<dbReference type="PANTHER" id="PTHR20854:SF4">
    <property type="entry name" value="INOSITOL-1-MONOPHOSPHATASE-RELATED"/>
    <property type="match status" value="1"/>
</dbReference>
<gene>
    <name evidence="11" type="primary">KAFR0E01450</name>
    <name evidence="11" type="ORF">KAFR_0E01450</name>
</gene>
<accession>H2AV99</accession>
<dbReference type="PANTHER" id="PTHR20854">
    <property type="entry name" value="INOSITOL MONOPHOSPHATASE"/>
    <property type="match status" value="1"/>
</dbReference>
<evidence type="ECO:0000256" key="2">
    <source>
        <dbReference type="ARBA" id="ARBA00001946"/>
    </source>
</evidence>
<evidence type="ECO:0000256" key="10">
    <source>
        <dbReference type="RuleBase" id="RU364068"/>
    </source>
</evidence>
<evidence type="ECO:0000256" key="8">
    <source>
        <dbReference type="ARBA" id="ARBA00022842"/>
    </source>
</evidence>
<evidence type="ECO:0000256" key="6">
    <source>
        <dbReference type="ARBA" id="ARBA00022723"/>
    </source>
</evidence>
<organism evidence="11 12">
    <name type="scientific">Kazachstania africana (strain ATCC 22294 / BCRC 22015 / CBS 2517 / CECT 1963 / NBRC 1671 / NRRL Y-8276)</name>
    <name type="common">Yeast</name>
    <name type="synonym">Kluyveromyces africanus</name>
    <dbReference type="NCBI Taxonomy" id="1071382"/>
    <lineage>
        <taxon>Eukaryota</taxon>
        <taxon>Fungi</taxon>
        <taxon>Dikarya</taxon>
        <taxon>Ascomycota</taxon>
        <taxon>Saccharomycotina</taxon>
        <taxon>Saccharomycetes</taxon>
        <taxon>Saccharomycetales</taxon>
        <taxon>Saccharomycetaceae</taxon>
        <taxon>Kazachstania</taxon>
    </lineage>
</organism>
<keyword evidence="7 10" id="KW-0378">Hydrolase</keyword>
<dbReference type="GO" id="GO:0008934">
    <property type="term" value="F:inositol monophosphate 1-phosphatase activity"/>
    <property type="evidence" value="ECO:0007669"/>
    <property type="project" value="EnsemblFungi"/>
</dbReference>
<dbReference type="InterPro" id="IPR020550">
    <property type="entry name" value="Inositol_monophosphatase_CS"/>
</dbReference>
<evidence type="ECO:0000313" key="12">
    <source>
        <dbReference type="Proteomes" id="UP000005220"/>
    </source>
</evidence>
<dbReference type="UniPathway" id="UPA00823">
    <property type="reaction ID" value="UER00788"/>
</dbReference>
<dbReference type="GO" id="GO:0006021">
    <property type="term" value="P:inositol biosynthetic process"/>
    <property type="evidence" value="ECO:0007669"/>
    <property type="project" value="UniProtKB-UniPathway"/>
</dbReference>
<dbReference type="InterPro" id="IPR020583">
    <property type="entry name" value="Inositol_monoP_metal-BS"/>
</dbReference>
<evidence type="ECO:0000256" key="5">
    <source>
        <dbReference type="ARBA" id="ARBA00022671"/>
    </source>
</evidence>
<comment type="pathway">
    <text evidence="3 10">Polyol metabolism; myo-inositol biosynthesis; myo-inositol from D-glucose 6-phosphate: step 2/2.</text>
</comment>
<protein>
    <recommendedName>
        <fullName evidence="10">Inositol-1-monophosphatase</fullName>
        <ecNumber evidence="10">3.1.3.25</ecNumber>
    </recommendedName>
</protein>
<reference evidence="11 12" key="1">
    <citation type="journal article" date="2011" name="Proc. Natl. Acad. Sci. U.S.A.">
        <title>Evolutionary erosion of yeast sex chromosomes by mating-type switching accidents.</title>
        <authorList>
            <person name="Gordon J.L."/>
            <person name="Armisen D."/>
            <person name="Proux-Wera E."/>
            <person name="Oheigeartaigh S.S."/>
            <person name="Byrne K.P."/>
            <person name="Wolfe K.H."/>
        </authorList>
    </citation>
    <scope>NUCLEOTIDE SEQUENCE [LARGE SCALE GENOMIC DNA]</scope>
    <source>
        <strain evidence="12">ATCC 22294 / BCRC 22015 / CBS 2517 / CECT 1963 / NBRC 1671 / NRRL Y-8276</strain>
    </source>
</reference>
<evidence type="ECO:0000256" key="4">
    <source>
        <dbReference type="ARBA" id="ARBA00009759"/>
    </source>
</evidence>
<dbReference type="InterPro" id="IPR000760">
    <property type="entry name" value="Inositol_monophosphatase-like"/>
</dbReference>
<evidence type="ECO:0000256" key="9">
    <source>
        <dbReference type="PIRSR" id="PIRSR600760-2"/>
    </source>
</evidence>
<dbReference type="FunFam" id="3.30.540.10:FF:000013">
    <property type="entry name" value="Inositol-1-monophosphatase"/>
    <property type="match status" value="1"/>
</dbReference>
<dbReference type="AlphaFoldDB" id="H2AV99"/>
<dbReference type="CDD" id="cd01639">
    <property type="entry name" value="IMPase"/>
    <property type="match status" value="1"/>
</dbReference>
<feature type="binding site" evidence="9">
    <location>
        <position position="91"/>
    </location>
    <ligand>
        <name>Mg(2+)</name>
        <dbReference type="ChEBI" id="CHEBI:18420"/>
        <label>1</label>
        <note>catalytic</note>
    </ligand>
</feature>
<keyword evidence="12" id="KW-1185">Reference proteome</keyword>
<dbReference type="GO" id="GO:0071545">
    <property type="term" value="P:inositol phosphate catabolic process"/>
    <property type="evidence" value="ECO:0007669"/>
    <property type="project" value="EnsemblFungi"/>
</dbReference>
<dbReference type="PROSITE" id="PS00630">
    <property type="entry name" value="IMP_2"/>
    <property type="match status" value="1"/>
</dbReference>
<evidence type="ECO:0000256" key="1">
    <source>
        <dbReference type="ARBA" id="ARBA00001033"/>
    </source>
</evidence>
<dbReference type="KEGG" id="kaf:KAFR_0E01450"/>
<dbReference type="FunCoup" id="H2AV99">
    <property type="interactions" value="297"/>
</dbReference>
<comment type="cofactor">
    <cofactor evidence="2 9 10">
        <name>Mg(2+)</name>
        <dbReference type="ChEBI" id="CHEBI:18420"/>
    </cofactor>
</comment>
<dbReference type="Pfam" id="PF00459">
    <property type="entry name" value="Inositol_P"/>
    <property type="match status" value="1"/>
</dbReference>
<name>H2AV99_KAZAF</name>
<dbReference type="GO" id="GO:0007165">
    <property type="term" value="P:signal transduction"/>
    <property type="evidence" value="ECO:0007669"/>
    <property type="project" value="TreeGrafter"/>
</dbReference>
<dbReference type="SUPFAM" id="SSF56655">
    <property type="entry name" value="Carbohydrate phosphatase"/>
    <property type="match status" value="1"/>
</dbReference>
<dbReference type="eggNOG" id="KOG2951">
    <property type="taxonomic scope" value="Eukaryota"/>
</dbReference>
<dbReference type="Gene3D" id="3.30.540.10">
    <property type="entry name" value="Fructose-1,6-Bisphosphatase, subunit A, domain 1"/>
    <property type="match status" value="1"/>
</dbReference>
<feature type="binding site" evidence="9">
    <location>
        <position position="225"/>
    </location>
    <ligand>
        <name>Mg(2+)</name>
        <dbReference type="ChEBI" id="CHEBI:18420"/>
        <label>1</label>
        <note>catalytic</note>
    </ligand>
</feature>
<sequence length="286" mass="31699">MNQEQLKQIENAIVGLLKNEVGPIIKTKAHEKSKYVNKSNAVDLVTETDKQIEVLIKEKLGALYPDFKFIGEESYQPGVTKISDEPTFIVDPIDGTTNFIHDFPFSCCSIGLSINQEAVVGAVYNPHLGQLFHGSKGNGAFLNDTKIVIAERPLKLQQSVIGFEGGAERQGSNFEVKMSTLKNLLDAQKGFAHGFRSLGSAAMNMCYTALGTYDAYWEGGCYAWDVCAGWCILKETGGMVVGGNVNEWEIPLDRRCYFAIRGGSSEDEQKKFVQEFWNQVPAELKY</sequence>
<keyword evidence="6 9" id="KW-0479">Metal-binding</keyword>
<dbReference type="HOGENOM" id="CLU_044118_1_2_1"/>
<dbReference type="PRINTS" id="PR00377">
    <property type="entry name" value="IMPHPHTASES"/>
</dbReference>
<dbReference type="FunFam" id="3.40.190.80:FF:000012">
    <property type="entry name" value="Inositol-1-monophosphatase"/>
    <property type="match status" value="1"/>
</dbReference>
<dbReference type="GO" id="GO:0046854">
    <property type="term" value="P:phosphatidylinositol phosphate biosynthetic process"/>
    <property type="evidence" value="ECO:0007669"/>
    <property type="project" value="InterPro"/>
</dbReference>
<dbReference type="Proteomes" id="UP000005220">
    <property type="component" value="Chromosome 5"/>
</dbReference>
<dbReference type="EC" id="3.1.3.25" evidence="10"/>
<dbReference type="OrthoDB" id="10254945at2759"/>
<feature type="binding site" evidence="9">
    <location>
        <position position="93"/>
    </location>
    <ligand>
        <name>Mg(2+)</name>
        <dbReference type="ChEBI" id="CHEBI:18420"/>
        <label>2</label>
    </ligand>
</feature>
<feature type="binding site" evidence="9">
    <location>
        <position position="72"/>
    </location>
    <ligand>
        <name>Mg(2+)</name>
        <dbReference type="ChEBI" id="CHEBI:18420"/>
        <label>1</label>
        <note>catalytic</note>
    </ligand>
</feature>
<keyword evidence="5" id="KW-0452">Lithium</keyword>
<evidence type="ECO:0000313" key="11">
    <source>
        <dbReference type="EMBL" id="CCF58299.1"/>
    </source>
</evidence>
<proteinExistence type="inferred from homology"/>
<dbReference type="EMBL" id="HE650825">
    <property type="protein sequence ID" value="CCF58299.1"/>
    <property type="molecule type" value="Genomic_DNA"/>
</dbReference>
<dbReference type="GO" id="GO:0046872">
    <property type="term" value="F:metal ion binding"/>
    <property type="evidence" value="ECO:0007669"/>
    <property type="project" value="UniProtKB-KW"/>
</dbReference>
<dbReference type="Gene3D" id="3.40.190.80">
    <property type="match status" value="1"/>
</dbReference>
<dbReference type="STRING" id="1071382.H2AV99"/>
<evidence type="ECO:0000256" key="7">
    <source>
        <dbReference type="ARBA" id="ARBA00022801"/>
    </source>
</evidence>
<keyword evidence="8 9" id="KW-0460">Magnesium</keyword>
<dbReference type="InParanoid" id="H2AV99"/>
<comment type="catalytic activity">
    <reaction evidence="1 10">
        <text>a myo-inositol phosphate + H2O = myo-inositol + phosphate</text>
        <dbReference type="Rhea" id="RHEA:24056"/>
        <dbReference type="ChEBI" id="CHEBI:15377"/>
        <dbReference type="ChEBI" id="CHEBI:17268"/>
        <dbReference type="ChEBI" id="CHEBI:43474"/>
        <dbReference type="ChEBI" id="CHEBI:84139"/>
        <dbReference type="EC" id="3.1.3.25"/>
    </reaction>
</comment>
<feature type="binding site" evidence="9">
    <location>
        <position position="94"/>
    </location>
    <ligand>
        <name>Mg(2+)</name>
        <dbReference type="ChEBI" id="CHEBI:18420"/>
        <label>1</label>
        <note>catalytic</note>
    </ligand>
</feature>
<evidence type="ECO:0000256" key="3">
    <source>
        <dbReference type="ARBA" id="ARBA00005152"/>
    </source>
</evidence>
<dbReference type="InterPro" id="IPR033942">
    <property type="entry name" value="IMPase"/>
</dbReference>
<dbReference type="RefSeq" id="XP_003957434.1">
    <property type="nucleotide sequence ID" value="XM_003957385.1"/>
</dbReference>
<dbReference type="PROSITE" id="PS00629">
    <property type="entry name" value="IMP_1"/>
    <property type="match status" value="1"/>
</dbReference>
<dbReference type="GeneID" id="13882878"/>